<sequence>MRRSLGVSVVSYHHRQTGFKGLEPWYAGLLKSLRNETKSELDGRFKLITNLEKGPMLMRGALKAAVGANAPVVMGRAVNQRYYFGEDYMEIDVEVDTSMIARAILKIASMFIRSVVVDMVWVVEGKNENELPEKAMCAVRLGDVQLSNARSLEGSLQSTDEHRLSQKDLDEKEKEVVFASQEKTVHAMSEMPLPNSGTGVDGDADGTTELSSSPEAAVRHAGTMIDRNGDDGRSD</sequence>
<protein>
    <recommendedName>
        <fullName evidence="2">Protein ENHANCED DISEASE RESISTANCE 2 C-terminal domain-containing protein</fullName>
    </recommendedName>
</protein>
<accession>A0A7S4E1J2</accession>
<proteinExistence type="predicted"/>
<name>A0A7S4E1J2_9EUKA</name>
<gene>
    <name evidence="3" type="ORF">LGLO00237_LOCUS36279</name>
</gene>
<feature type="region of interest" description="Disordered" evidence="1">
    <location>
        <begin position="184"/>
        <end position="235"/>
    </location>
</feature>
<feature type="domain" description="Protein ENHANCED DISEASE RESISTANCE 2 C-terminal" evidence="2">
    <location>
        <begin position="7"/>
        <end position="143"/>
    </location>
</feature>
<feature type="compositionally biased region" description="Basic and acidic residues" evidence="1">
    <location>
        <begin position="159"/>
        <end position="172"/>
    </location>
</feature>
<dbReference type="AlphaFoldDB" id="A0A7S4E1J2"/>
<dbReference type="InterPro" id="IPR009769">
    <property type="entry name" value="EDR2_C"/>
</dbReference>
<organism evidence="3">
    <name type="scientific">Lotharella globosa</name>
    <dbReference type="NCBI Taxonomy" id="91324"/>
    <lineage>
        <taxon>Eukaryota</taxon>
        <taxon>Sar</taxon>
        <taxon>Rhizaria</taxon>
        <taxon>Cercozoa</taxon>
        <taxon>Chlorarachniophyceae</taxon>
        <taxon>Lotharella</taxon>
    </lineage>
</organism>
<dbReference type="PANTHER" id="PTHR12136:SF91">
    <property type="entry name" value="PROTEIN ENHANCED DISEASE RESISTANCE 2-LIKE"/>
    <property type="match status" value="1"/>
</dbReference>
<dbReference type="Pfam" id="PF07059">
    <property type="entry name" value="EDR2_C"/>
    <property type="match status" value="1"/>
</dbReference>
<dbReference type="PANTHER" id="PTHR12136">
    <property type="entry name" value="ENHANCED DISEASE RESISTANCE-RELATED"/>
    <property type="match status" value="1"/>
</dbReference>
<feature type="region of interest" description="Disordered" evidence="1">
    <location>
        <begin position="152"/>
        <end position="172"/>
    </location>
</feature>
<reference evidence="3" key="1">
    <citation type="submission" date="2021-01" db="EMBL/GenBank/DDBJ databases">
        <authorList>
            <person name="Corre E."/>
            <person name="Pelletier E."/>
            <person name="Niang G."/>
            <person name="Scheremetjew M."/>
            <person name="Finn R."/>
            <person name="Kale V."/>
            <person name="Holt S."/>
            <person name="Cochrane G."/>
            <person name="Meng A."/>
            <person name="Brown T."/>
            <person name="Cohen L."/>
        </authorList>
    </citation>
    <scope>NUCLEOTIDE SEQUENCE</scope>
    <source>
        <strain evidence="3">CCCM811</strain>
    </source>
</reference>
<evidence type="ECO:0000256" key="1">
    <source>
        <dbReference type="SAM" id="MobiDB-lite"/>
    </source>
</evidence>
<evidence type="ECO:0000259" key="2">
    <source>
        <dbReference type="Pfam" id="PF07059"/>
    </source>
</evidence>
<dbReference type="EMBL" id="HBIV01052899">
    <property type="protein sequence ID" value="CAE0684491.1"/>
    <property type="molecule type" value="Transcribed_RNA"/>
</dbReference>
<dbReference type="InterPro" id="IPR045096">
    <property type="entry name" value="EDR2-like"/>
</dbReference>
<evidence type="ECO:0000313" key="3">
    <source>
        <dbReference type="EMBL" id="CAE0684491.1"/>
    </source>
</evidence>